<accession>A0A4V3D1S2</accession>
<protein>
    <recommendedName>
        <fullName evidence="3">Very-short-patch-repair endonuclease</fullName>
    </recommendedName>
</protein>
<comment type="caution">
    <text evidence="1">The sequence shown here is derived from an EMBL/GenBank/DDBJ whole genome shotgun (WGS) entry which is preliminary data.</text>
</comment>
<evidence type="ECO:0000313" key="1">
    <source>
        <dbReference type="EMBL" id="TDQ12193.1"/>
    </source>
</evidence>
<reference evidence="1 2" key="1">
    <citation type="submission" date="2019-03" db="EMBL/GenBank/DDBJ databases">
        <title>Genomic Encyclopedia of Archaeal and Bacterial Type Strains, Phase II (KMG-II): from individual species to whole genera.</title>
        <authorList>
            <person name="Goeker M."/>
        </authorList>
    </citation>
    <scope>NUCLEOTIDE SEQUENCE [LARGE SCALE GENOMIC DNA]</scope>
    <source>
        <strain evidence="1 2">DSM 19035</strain>
    </source>
</reference>
<dbReference type="Proteomes" id="UP000295620">
    <property type="component" value="Unassembled WGS sequence"/>
</dbReference>
<evidence type="ECO:0000313" key="2">
    <source>
        <dbReference type="Proteomes" id="UP000295620"/>
    </source>
</evidence>
<organism evidence="1 2">
    <name type="scientific">Pedobacter metabolipauper</name>
    <dbReference type="NCBI Taxonomy" id="425513"/>
    <lineage>
        <taxon>Bacteria</taxon>
        <taxon>Pseudomonadati</taxon>
        <taxon>Bacteroidota</taxon>
        <taxon>Sphingobacteriia</taxon>
        <taxon>Sphingobacteriales</taxon>
        <taxon>Sphingobacteriaceae</taxon>
        <taxon>Pedobacter</taxon>
    </lineage>
</organism>
<keyword evidence="2" id="KW-1185">Reference proteome</keyword>
<gene>
    <name evidence="1" type="ORF">ATK78_1327</name>
</gene>
<name>A0A4V3D1S2_9SPHI</name>
<dbReference type="OrthoDB" id="583593at2"/>
<dbReference type="RefSeq" id="WP_133575203.1">
    <property type="nucleotide sequence ID" value="NZ_SNYC01000003.1"/>
</dbReference>
<dbReference type="AlphaFoldDB" id="A0A4V3D1S2"/>
<proteinExistence type="predicted"/>
<dbReference type="EMBL" id="SNYC01000003">
    <property type="protein sequence ID" value="TDQ12193.1"/>
    <property type="molecule type" value="Genomic_DNA"/>
</dbReference>
<evidence type="ECO:0008006" key="3">
    <source>
        <dbReference type="Google" id="ProtNLM"/>
    </source>
</evidence>
<sequence length="178" mass="20367">MKSSTILKAVYKDCLERGYVLNGDQLLPPNHPEAIRILNNKSKRRKRVITHKTGWVDDDRNIKNKDTAADMFMKLVKIELGLDVWPEFFFSTDRLYRFDYVVPVDVHGKVLKIAIEQEGGIWAKGNSGHSSGTGIQRDMDKNNLAIAQGWVIIRRTPTDLCTMETINLIKSIINQRNI</sequence>
<dbReference type="Gene3D" id="3.40.960.10">
    <property type="entry name" value="VSR Endonuclease"/>
    <property type="match status" value="1"/>
</dbReference>